<protein>
    <recommendedName>
        <fullName evidence="2">Phage tail collar domain-containing protein</fullName>
    </recommendedName>
</protein>
<evidence type="ECO:0000256" key="1">
    <source>
        <dbReference type="SAM" id="MobiDB-lite"/>
    </source>
</evidence>
<dbReference type="RefSeq" id="WP_230868290.1">
    <property type="nucleotide sequence ID" value="NZ_CP046640.1"/>
</dbReference>
<dbReference type="InterPro" id="IPR037053">
    <property type="entry name" value="Phage_tail_collar_dom_sf"/>
</dbReference>
<dbReference type="SUPFAM" id="SSF88874">
    <property type="entry name" value="Receptor-binding domain of short tail fibre protein gp12"/>
    <property type="match status" value="1"/>
</dbReference>
<reference evidence="3" key="1">
    <citation type="submission" date="2019-12" db="EMBL/GenBank/DDBJ databases">
        <authorList>
            <person name="zhang j."/>
            <person name="sun C.M."/>
        </authorList>
    </citation>
    <scope>NUCLEOTIDE SEQUENCE</scope>
    <source>
        <strain evidence="3">NS-1</strain>
    </source>
</reference>
<dbReference type="Pfam" id="PF07484">
    <property type="entry name" value="Collar"/>
    <property type="match status" value="1"/>
</dbReference>
<evidence type="ECO:0000313" key="4">
    <source>
        <dbReference type="Proteomes" id="UP000665020"/>
    </source>
</evidence>
<gene>
    <name evidence="3" type="ORF">GM661_00595</name>
</gene>
<dbReference type="Gene3D" id="3.90.1340.10">
    <property type="entry name" value="Phage tail collar domain"/>
    <property type="match status" value="1"/>
</dbReference>
<organism evidence="3 4">
    <name type="scientific">Iocasia fonsfrigidae</name>
    <dbReference type="NCBI Taxonomy" id="2682810"/>
    <lineage>
        <taxon>Bacteria</taxon>
        <taxon>Bacillati</taxon>
        <taxon>Bacillota</taxon>
        <taxon>Clostridia</taxon>
        <taxon>Halanaerobiales</taxon>
        <taxon>Halanaerobiaceae</taxon>
        <taxon>Iocasia</taxon>
    </lineage>
</organism>
<feature type="domain" description="Phage tail collar" evidence="2">
    <location>
        <begin position="131"/>
        <end position="186"/>
    </location>
</feature>
<dbReference type="Proteomes" id="UP000665020">
    <property type="component" value="Chromosome"/>
</dbReference>
<name>A0A8A7KFC0_9FIRM</name>
<dbReference type="AlphaFoldDB" id="A0A8A7KFC0"/>
<feature type="region of interest" description="Disordered" evidence="1">
    <location>
        <begin position="222"/>
        <end position="251"/>
    </location>
</feature>
<proteinExistence type="predicted"/>
<accession>A0A8A7KFC0</accession>
<evidence type="ECO:0000313" key="3">
    <source>
        <dbReference type="EMBL" id="QTL96572.1"/>
    </source>
</evidence>
<evidence type="ECO:0000259" key="2">
    <source>
        <dbReference type="Pfam" id="PF07484"/>
    </source>
</evidence>
<feature type="compositionally biased region" description="Polar residues" evidence="1">
    <location>
        <begin position="241"/>
        <end position="250"/>
    </location>
</feature>
<keyword evidence="4" id="KW-1185">Reference proteome</keyword>
<dbReference type="EMBL" id="CP046640">
    <property type="protein sequence ID" value="QTL96572.1"/>
    <property type="molecule type" value="Genomic_DNA"/>
</dbReference>
<dbReference type="KEGG" id="ifn:GM661_00595"/>
<dbReference type="InterPro" id="IPR011083">
    <property type="entry name" value="Phage_tail_collar_dom"/>
</dbReference>
<sequence>MGKIVDKLPRWEGEILEPPESKKDNGWLAGERPPFNWLNWLFNTIYISINTLDDDYGTHKESSTDVHGVGASSIESTEGSQQKVDNHAGEITGVHGVGASSVASEEYADSVAATAEQNAKSYANTLVVPPGAVLWFSGDTPPDGYLVCDGTYLSKTTYSDLFAVIGTTYGESGENFRLPDLRGEFVRGWDHGRGVDAGRVLGSWQEDKFKSHNHQFYVYNENAEPAARPGNTSRTDEKQSVDTTYTGSSETRPRNVALLPCIKY</sequence>